<evidence type="ECO:0000313" key="3">
    <source>
        <dbReference type="Proteomes" id="UP000707356"/>
    </source>
</evidence>
<sequence length="220" mass="23654">MPLIEPIRDLLPLPVLSYFCPLLIIGSLLISFGHWLYAKGYIAIAVYSLSIFTHSLMRATVASAEQAAIIGGFLAPAVYGLGFVCFGAVRALRLPYGRTAPVRIQRRGRLQQLMASAIGGGVGIVTGASLGAVAGLALFLVAPLLALNANLGWQVEQSLPRVLAWNIELFGIVGFVLGLLSGWGLFNFKHLGDRILIYVTIQGFVAASAGRRLLKRILRR</sequence>
<reference evidence="2" key="2">
    <citation type="journal article" date="2022" name="Microbiol. Resour. Announc.">
        <title>Metagenome Sequencing to Explore Phylogenomics of Terrestrial Cyanobacteria.</title>
        <authorList>
            <person name="Ward R.D."/>
            <person name="Stajich J.E."/>
            <person name="Johansen J.R."/>
            <person name="Huntemann M."/>
            <person name="Clum A."/>
            <person name="Foster B."/>
            <person name="Foster B."/>
            <person name="Roux S."/>
            <person name="Palaniappan K."/>
            <person name="Varghese N."/>
            <person name="Mukherjee S."/>
            <person name="Reddy T.B.K."/>
            <person name="Daum C."/>
            <person name="Copeland A."/>
            <person name="Chen I.A."/>
            <person name="Ivanova N.N."/>
            <person name="Kyrpides N.C."/>
            <person name="Shapiro N."/>
            <person name="Eloe-Fadrosh E.A."/>
            <person name="Pietrasiak N."/>
        </authorList>
    </citation>
    <scope>NUCLEOTIDE SEQUENCE</scope>
    <source>
        <strain evidence="2">GSE-TBD4-15B</strain>
    </source>
</reference>
<name>A0A951PFG1_9CYAN</name>
<organism evidence="2 3">
    <name type="scientific">Pegethrix bostrychoides GSE-TBD4-15B</name>
    <dbReference type="NCBI Taxonomy" id="2839662"/>
    <lineage>
        <taxon>Bacteria</taxon>
        <taxon>Bacillati</taxon>
        <taxon>Cyanobacteriota</taxon>
        <taxon>Cyanophyceae</taxon>
        <taxon>Oculatellales</taxon>
        <taxon>Oculatellaceae</taxon>
        <taxon>Pegethrix</taxon>
    </lineage>
</organism>
<feature type="transmembrane region" description="Helical" evidence="1">
    <location>
        <begin position="163"/>
        <end position="183"/>
    </location>
</feature>
<keyword evidence="1" id="KW-0472">Membrane</keyword>
<accession>A0A951PFG1</accession>
<dbReference type="EMBL" id="JAHHHV010000076">
    <property type="protein sequence ID" value="MBW4467424.1"/>
    <property type="molecule type" value="Genomic_DNA"/>
</dbReference>
<comment type="caution">
    <text evidence="2">The sequence shown here is derived from an EMBL/GenBank/DDBJ whole genome shotgun (WGS) entry which is preliminary data.</text>
</comment>
<dbReference type="Proteomes" id="UP000707356">
    <property type="component" value="Unassembled WGS sequence"/>
</dbReference>
<gene>
    <name evidence="2" type="ORF">KME07_18515</name>
</gene>
<feature type="transmembrane region" description="Helical" evidence="1">
    <location>
        <begin position="67"/>
        <end position="89"/>
    </location>
</feature>
<keyword evidence="1" id="KW-0812">Transmembrane</keyword>
<evidence type="ECO:0000313" key="2">
    <source>
        <dbReference type="EMBL" id="MBW4467424.1"/>
    </source>
</evidence>
<proteinExistence type="predicted"/>
<feature type="transmembrane region" description="Helical" evidence="1">
    <location>
        <begin position="110"/>
        <end position="126"/>
    </location>
</feature>
<dbReference type="AlphaFoldDB" id="A0A951PFG1"/>
<keyword evidence="1" id="KW-1133">Transmembrane helix</keyword>
<reference evidence="2" key="1">
    <citation type="submission" date="2021-05" db="EMBL/GenBank/DDBJ databases">
        <authorList>
            <person name="Pietrasiak N."/>
            <person name="Ward R."/>
            <person name="Stajich J.E."/>
            <person name="Kurbessoian T."/>
        </authorList>
    </citation>
    <scope>NUCLEOTIDE SEQUENCE</scope>
    <source>
        <strain evidence="2">GSE-TBD4-15B</strain>
    </source>
</reference>
<protein>
    <submittedName>
        <fullName evidence="2">Uncharacterized protein</fullName>
    </submittedName>
</protein>
<feature type="transmembrane region" description="Helical" evidence="1">
    <location>
        <begin position="44"/>
        <end position="61"/>
    </location>
</feature>
<feature type="transmembrane region" description="Helical" evidence="1">
    <location>
        <begin position="15"/>
        <end position="37"/>
    </location>
</feature>
<evidence type="ECO:0000256" key="1">
    <source>
        <dbReference type="SAM" id="Phobius"/>
    </source>
</evidence>